<feature type="compositionally biased region" description="Polar residues" evidence="2">
    <location>
        <begin position="23"/>
        <end position="35"/>
    </location>
</feature>
<organism evidence="3 4">
    <name type="scientific">Diatrype stigma</name>
    <dbReference type="NCBI Taxonomy" id="117547"/>
    <lineage>
        <taxon>Eukaryota</taxon>
        <taxon>Fungi</taxon>
        <taxon>Dikarya</taxon>
        <taxon>Ascomycota</taxon>
        <taxon>Pezizomycotina</taxon>
        <taxon>Sordariomycetes</taxon>
        <taxon>Xylariomycetidae</taxon>
        <taxon>Xylariales</taxon>
        <taxon>Diatrypaceae</taxon>
        <taxon>Diatrype</taxon>
    </lineage>
</organism>
<feature type="region of interest" description="Disordered" evidence="2">
    <location>
        <begin position="111"/>
        <end position="135"/>
    </location>
</feature>
<keyword evidence="4" id="KW-1185">Reference proteome</keyword>
<protein>
    <submittedName>
        <fullName evidence="3">Uncharacterized protein</fullName>
    </submittedName>
</protein>
<feature type="region of interest" description="Disordered" evidence="2">
    <location>
        <begin position="23"/>
        <end position="42"/>
    </location>
</feature>
<accession>A0AAN9YSZ0</accession>
<reference evidence="3 4" key="1">
    <citation type="submission" date="2024-02" db="EMBL/GenBank/DDBJ databases">
        <title>De novo assembly and annotation of 12 fungi associated with fruit tree decline syndrome in Ontario, Canada.</title>
        <authorList>
            <person name="Sulman M."/>
            <person name="Ellouze W."/>
            <person name="Ilyukhin E."/>
        </authorList>
    </citation>
    <scope>NUCLEOTIDE SEQUENCE [LARGE SCALE GENOMIC DNA]</scope>
    <source>
        <strain evidence="3 4">M11/M66-122</strain>
    </source>
</reference>
<gene>
    <name evidence="3" type="ORF">SLS62_005302</name>
</gene>
<evidence type="ECO:0000256" key="2">
    <source>
        <dbReference type="SAM" id="MobiDB-lite"/>
    </source>
</evidence>
<evidence type="ECO:0000313" key="4">
    <source>
        <dbReference type="Proteomes" id="UP001320420"/>
    </source>
</evidence>
<feature type="compositionally biased region" description="Basic and acidic residues" evidence="2">
    <location>
        <begin position="126"/>
        <end position="135"/>
    </location>
</feature>
<dbReference type="AlphaFoldDB" id="A0AAN9YSZ0"/>
<dbReference type="EMBL" id="JAKJXP020000035">
    <property type="protein sequence ID" value="KAK7752750.1"/>
    <property type="molecule type" value="Genomic_DNA"/>
</dbReference>
<name>A0AAN9YSZ0_9PEZI</name>
<proteinExistence type="predicted"/>
<keyword evidence="1" id="KW-0175">Coiled coil</keyword>
<feature type="coiled-coil region" evidence="1">
    <location>
        <begin position="53"/>
        <end position="83"/>
    </location>
</feature>
<evidence type="ECO:0000313" key="3">
    <source>
        <dbReference type="EMBL" id="KAK7752750.1"/>
    </source>
</evidence>
<comment type="caution">
    <text evidence="3">The sequence shown here is derived from an EMBL/GenBank/DDBJ whole genome shotgun (WGS) entry which is preliminary data.</text>
</comment>
<evidence type="ECO:0000256" key="1">
    <source>
        <dbReference type="SAM" id="Coils"/>
    </source>
</evidence>
<sequence length="135" mass="15403">MEGTDHAPMVSRSDLDMQNSLAAMTSAPSHSTIPTQIMPPQRSANDAISDIDAQIQHLQFQRLQQEQRRLEEQQRRFQEQQAAYFAQQQRRNMVPPTPQSLEMQAANQFYAQPDQAPGSGIFEGYQRLKEQQDAS</sequence>
<dbReference type="Proteomes" id="UP001320420">
    <property type="component" value="Unassembled WGS sequence"/>
</dbReference>